<dbReference type="SUPFAM" id="SSF56436">
    <property type="entry name" value="C-type lectin-like"/>
    <property type="match status" value="1"/>
</dbReference>
<dbReference type="InterPro" id="IPR005532">
    <property type="entry name" value="SUMF_dom"/>
</dbReference>
<dbReference type="InterPro" id="IPR051043">
    <property type="entry name" value="Sulfatase_Mod_Factor_Kinase"/>
</dbReference>
<dbReference type="OrthoDB" id="9768004at2"/>
<dbReference type="PANTHER" id="PTHR23150">
    <property type="entry name" value="SULFATASE MODIFYING FACTOR 1, 2"/>
    <property type="match status" value="1"/>
</dbReference>
<dbReference type="AlphaFoldDB" id="A0A221MIF9"/>
<feature type="domain" description="Sulfatase-modifying factor enzyme-like" evidence="1">
    <location>
        <begin position="41"/>
        <end position="321"/>
    </location>
</feature>
<dbReference type="Gene3D" id="3.90.1580.10">
    <property type="entry name" value="paralog of FGE (formylglycine-generating enzyme)"/>
    <property type="match status" value="1"/>
</dbReference>
<accession>A0A221MIF9</accession>
<dbReference type="GO" id="GO:0120147">
    <property type="term" value="F:formylglycine-generating oxidase activity"/>
    <property type="evidence" value="ECO:0007669"/>
    <property type="project" value="TreeGrafter"/>
</dbReference>
<evidence type="ECO:0000313" key="2">
    <source>
        <dbReference type="EMBL" id="ASN07416.1"/>
    </source>
</evidence>
<evidence type="ECO:0000313" key="3">
    <source>
        <dbReference type="Proteomes" id="UP000204391"/>
    </source>
</evidence>
<dbReference type="Pfam" id="PF03781">
    <property type="entry name" value="FGE-sulfatase"/>
    <property type="match status" value="1"/>
</dbReference>
<protein>
    <submittedName>
        <fullName evidence="2">Serine/threonine protein phosphatase</fullName>
    </submittedName>
</protein>
<organism evidence="2 3">
    <name type="scientific">Virgibacillus necropolis</name>
    <dbReference type="NCBI Taxonomy" id="163877"/>
    <lineage>
        <taxon>Bacteria</taxon>
        <taxon>Bacillati</taxon>
        <taxon>Bacillota</taxon>
        <taxon>Bacilli</taxon>
        <taxon>Bacillales</taxon>
        <taxon>Bacillaceae</taxon>
        <taxon>Virgibacillus</taxon>
    </lineage>
</organism>
<dbReference type="KEGG" id="vne:CFK40_15030"/>
<dbReference type="InterPro" id="IPR042095">
    <property type="entry name" value="SUMF_sf"/>
</dbReference>
<dbReference type="InterPro" id="IPR016187">
    <property type="entry name" value="CTDL_fold"/>
</dbReference>
<dbReference type="EMBL" id="CP022437">
    <property type="protein sequence ID" value="ASN07416.1"/>
    <property type="molecule type" value="Genomic_DNA"/>
</dbReference>
<name>A0A221MIF9_9BACI</name>
<reference evidence="2 3" key="1">
    <citation type="journal article" date="2003" name="Int. J. Syst. Evol. Microbiol.">
        <title>Virgibacillus carmonensis sp. nov., Virgibacillus necropolis sp. nov. and Virgibacillus picturae sp. nov., three novel species isolated from deteriorated mural paintings, transfer of the species of the genus salibacillus to Virgibacillus, as Virgibacillus marismortui comb. nov. and Virgibacillus salexigens comb. nov., and emended description of the genus Virgibacillus.</title>
        <authorList>
            <person name="Heyrman J."/>
            <person name="Logan N.A."/>
            <person name="Busse H.J."/>
            <person name="Balcaen A."/>
            <person name="Lebbe L."/>
            <person name="Rodriguez-Diaz M."/>
            <person name="Swings J."/>
            <person name="De Vos P."/>
        </authorList>
    </citation>
    <scope>NUCLEOTIDE SEQUENCE [LARGE SCALE GENOMIC DNA]</scope>
    <source>
        <strain evidence="2 3">LMG 19488</strain>
    </source>
</reference>
<sequence>MKNQTTNSCCAASRSHTTVTEKLKSNSNQKIISSLQQNELGKMVYISGGKFLMGTTEKESFPEDGEGPIRNIKVNPFYFDTHAVTNEAFKQFIDDTGYLTEAEQYGWSFVFFQQVSPETAKKVKQSVSQTHWWWVVEGASWRNPEGPDSDLGGRMDHPVIHVSWNDANAYCKWAGKRLPTEAEWEFAARGGLVQKTYPWGDELTPVGEHQCNIWQGSFPKKNTMEDGYLGTAPAISFPPNTFGLYNVSGNVWEWCSDWFASNIHKRGGKENPKGADNGTSKVMRGGSYLCHHSYCNRYRVAARSANTPDSSTGNIGFRCVKDA</sequence>
<dbReference type="PANTHER" id="PTHR23150:SF19">
    <property type="entry name" value="FORMYLGLYCINE-GENERATING ENZYME"/>
    <property type="match status" value="1"/>
</dbReference>
<keyword evidence="3" id="KW-1185">Reference proteome</keyword>
<proteinExistence type="predicted"/>
<gene>
    <name evidence="2" type="ORF">CFK40_15030</name>
</gene>
<dbReference type="Proteomes" id="UP000204391">
    <property type="component" value="Chromosome"/>
</dbReference>
<evidence type="ECO:0000259" key="1">
    <source>
        <dbReference type="Pfam" id="PF03781"/>
    </source>
</evidence>